<comment type="similarity">
    <text evidence="2">Belongs to the GSP M family.</text>
</comment>
<dbReference type="AlphaFoldDB" id="A0A2A4B6K3"/>
<dbReference type="InterPro" id="IPR023229">
    <property type="entry name" value="T2SS_M_periplasmic_sf"/>
</dbReference>
<evidence type="ECO:0000256" key="7">
    <source>
        <dbReference type="ARBA" id="ARBA00022927"/>
    </source>
</evidence>
<reference evidence="11 12" key="1">
    <citation type="submission" date="2017-09" db="EMBL/GenBank/DDBJ databases">
        <title>Sphingomonas spermidinifaciens 9NM-10, whole genome shotgun sequence.</title>
        <authorList>
            <person name="Feng G."/>
            <person name="Zhu H."/>
        </authorList>
    </citation>
    <scope>NUCLEOTIDE SEQUENCE [LARGE SCALE GENOMIC DNA]</scope>
    <source>
        <strain evidence="11 12">9NM-10</strain>
    </source>
</reference>
<dbReference type="Proteomes" id="UP000218366">
    <property type="component" value="Unassembled WGS sequence"/>
</dbReference>
<protein>
    <submittedName>
        <fullName evidence="11">General secretion pathway protein GspM</fullName>
    </submittedName>
</protein>
<dbReference type="SUPFAM" id="SSF103054">
    <property type="entry name" value="General secretion pathway protein M, EpsM"/>
    <property type="match status" value="1"/>
</dbReference>
<dbReference type="GO" id="GO:0005886">
    <property type="term" value="C:plasma membrane"/>
    <property type="evidence" value="ECO:0007669"/>
    <property type="project" value="UniProtKB-SubCell"/>
</dbReference>
<accession>A0A2A4B6K3</accession>
<evidence type="ECO:0000256" key="6">
    <source>
        <dbReference type="ARBA" id="ARBA00022692"/>
    </source>
</evidence>
<evidence type="ECO:0000256" key="10">
    <source>
        <dbReference type="SAM" id="Phobius"/>
    </source>
</evidence>
<keyword evidence="7" id="KW-0653">Protein transport</keyword>
<feature type="transmembrane region" description="Helical" evidence="10">
    <location>
        <begin position="30"/>
        <end position="49"/>
    </location>
</feature>
<dbReference type="GO" id="GO:0015627">
    <property type="term" value="C:type II protein secretion system complex"/>
    <property type="evidence" value="ECO:0007669"/>
    <property type="project" value="InterPro"/>
</dbReference>
<gene>
    <name evidence="11" type="ORF">COC42_04915</name>
</gene>
<keyword evidence="8 10" id="KW-1133">Transmembrane helix</keyword>
<comment type="subcellular location">
    <subcellularLocation>
        <location evidence="1">Cell inner membrane</location>
        <topology evidence="1">Single-pass membrane protein</topology>
    </subcellularLocation>
</comment>
<keyword evidence="4" id="KW-1003">Cell membrane</keyword>
<dbReference type="InterPro" id="IPR007690">
    <property type="entry name" value="T2SS_GspM"/>
</dbReference>
<keyword evidence="9 10" id="KW-0472">Membrane</keyword>
<evidence type="ECO:0000256" key="4">
    <source>
        <dbReference type="ARBA" id="ARBA00022475"/>
    </source>
</evidence>
<evidence type="ECO:0000256" key="8">
    <source>
        <dbReference type="ARBA" id="ARBA00022989"/>
    </source>
</evidence>
<dbReference type="EMBL" id="NWMW01000001">
    <property type="protein sequence ID" value="PCD03697.1"/>
    <property type="molecule type" value="Genomic_DNA"/>
</dbReference>
<comment type="caution">
    <text evidence="11">The sequence shown here is derived from an EMBL/GenBank/DDBJ whole genome shotgun (WGS) entry which is preliminary data.</text>
</comment>
<evidence type="ECO:0000256" key="1">
    <source>
        <dbReference type="ARBA" id="ARBA00004377"/>
    </source>
</evidence>
<dbReference type="Pfam" id="PF04612">
    <property type="entry name" value="T2SSM"/>
    <property type="match status" value="1"/>
</dbReference>
<evidence type="ECO:0000256" key="5">
    <source>
        <dbReference type="ARBA" id="ARBA00022519"/>
    </source>
</evidence>
<proteinExistence type="inferred from homology"/>
<evidence type="ECO:0000256" key="3">
    <source>
        <dbReference type="ARBA" id="ARBA00022448"/>
    </source>
</evidence>
<dbReference type="Gene3D" id="3.30.1360.100">
    <property type="entry name" value="General secretion pathway protein M, EpsM"/>
    <property type="match status" value="1"/>
</dbReference>
<sequence>MKIELRDPRLDAAIARFEAWWATLSQRERVLLTVLGVLLAGAVLVYGVVKPLQAARAEAQADIRTYETLSARIRAAGTLQPPSPGQRRTGSPAEIVQAAAQAQALSVAVEPAGNGVRAVVAEGEYAKVINWLADVNRSSGLAVTSARIVKRPTVGMVEAQISFAP</sequence>
<dbReference type="OrthoDB" id="7584512at2"/>
<keyword evidence="5" id="KW-0997">Cell inner membrane</keyword>
<evidence type="ECO:0000256" key="9">
    <source>
        <dbReference type="ARBA" id="ARBA00023136"/>
    </source>
</evidence>
<evidence type="ECO:0000256" key="2">
    <source>
        <dbReference type="ARBA" id="ARBA00010637"/>
    </source>
</evidence>
<name>A0A2A4B6K3_9SPHN</name>
<dbReference type="GO" id="GO:0015628">
    <property type="term" value="P:protein secretion by the type II secretion system"/>
    <property type="evidence" value="ECO:0007669"/>
    <property type="project" value="InterPro"/>
</dbReference>
<keyword evidence="6 10" id="KW-0812">Transmembrane</keyword>
<dbReference type="RefSeq" id="WP_096342101.1">
    <property type="nucleotide sequence ID" value="NZ_NWMW01000001.1"/>
</dbReference>
<keyword evidence="3" id="KW-0813">Transport</keyword>
<evidence type="ECO:0000313" key="11">
    <source>
        <dbReference type="EMBL" id="PCD03697.1"/>
    </source>
</evidence>
<evidence type="ECO:0000313" key="12">
    <source>
        <dbReference type="Proteomes" id="UP000218366"/>
    </source>
</evidence>
<organism evidence="11 12">
    <name type="scientific">Sphingomonas spermidinifaciens</name>
    <dbReference type="NCBI Taxonomy" id="1141889"/>
    <lineage>
        <taxon>Bacteria</taxon>
        <taxon>Pseudomonadati</taxon>
        <taxon>Pseudomonadota</taxon>
        <taxon>Alphaproteobacteria</taxon>
        <taxon>Sphingomonadales</taxon>
        <taxon>Sphingomonadaceae</taxon>
        <taxon>Sphingomonas</taxon>
    </lineage>
</organism>
<keyword evidence="12" id="KW-1185">Reference proteome</keyword>